<dbReference type="InterPro" id="IPR014710">
    <property type="entry name" value="RmlC-like_jellyroll"/>
</dbReference>
<accession>A0A8J3Q739</accession>
<dbReference type="InterPro" id="IPR053146">
    <property type="entry name" value="QDO-like"/>
</dbReference>
<dbReference type="SUPFAM" id="SSF51182">
    <property type="entry name" value="RmlC-like cupins"/>
    <property type="match status" value="1"/>
</dbReference>
<evidence type="ECO:0000313" key="2">
    <source>
        <dbReference type="EMBL" id="GIH05189.1"/>
    </source>
</evidence>
<dbReference type="Pfam" id="PF07883">
    <property type="entry name" value="Cupin_2"/>
    <property type="match status" value="1"/>
</dbReference>
<dbReference type="Proteomes" id="UP000612899">
    <property type="component" value="Unassembled WGS sequence"/>
</dbReference>
<keyword evidence="3" id="KW-1185">Reference proteome</keyword>
<dbReference type="InterPro" id="IPR011051">
    <property type="entry name" value="RmlC_Cupin_sf"/>
</dbReference>
<gene>
    <name evidence="2" type="ORF">Rhe02_32560</name>
</gene>
<feature type="domain" description="Cupin type-2" evidence="1">
    <location>
        <begin position="67"/>
        <end position="125"/>
    </location>
</feature>
<proteinExistence type="predicted"/>
<dbReference type="PANTHER" id="PTHR36440:SF1">
    <property type="entry name" value="PUTATIVE (AFU_ORTHOLOGUE AFUA_8G07350)-RELATED"/>
    <property type="match status" value="1"/>
</dbReference>
<evidence type="ECO:0000313" key="3">
    <source>
        <dbReference type="Proteomes" id="UP000612899"/>
    </source>
</evidence>
<organism evidence="2 3">
    <name type="scientific">Rhizocola hellebori</name>
    <dbReference type="NCBI Taxonomy" id="1392758"/>
    <lineage>
        <taxon>Bacteria</taxon>
        <taxon>Bacillati</taxon>
        <taxon>Actinomycetota</taxon>
        <taxon>Actinomycetes</taxon>
        <taxon>Micromonosporales</taxon>
        <taxon>Micromonosporaceae</taxon>
        <taxon>Rhizocola</taxon>
    </lineage>
</organism>
<dbReference type="InterPro" id="IPR013096">
    <property type="entry name" value="Cupin_2"/>
</dbReference>
<comment type="caution">
    <text evidence="2">The sequence shown here is derived from an EMBL/GenBank/DDBJ whole genome shotgun (WGS) entry which is preliminary data.</text>
</comment>
<dbReference type="AlphaFoldDB" id="A0A8J3Q739"/>
<dbReference type="Gene3D" id="2.60.120.10">
    <property type="entry name" value="Jelly Rolls"/>
    <property type="match status" value="1"/>
</dbReference>
<name>A0A8J3Q739_9ACTN</name>
<evidence type="ECO:0000259" key="1">
    <source>
        <dbReference type="Pfam" id="PF07883"/>
    </source>
</evidence>
<dbReference type="RefSeq" id="WP_239123861.1">
    <property type="nucleotide sequence ID" value="NZ_BONY01000017.1"/>
</dbReference>
<reference evidence="2" key="1">
    <citation type="submission" date="2021-01" db="EMBL/GenBank/DDBJ databases">
        <title>Whole genome shotgun sequence of Rhizocola hellebori NBRC 109834.</title>
        <authorList>
            <person name="Komaki H."/>
            <person name="Tamura T."/>
        </authorList>
    </citation>
    <scope>NUCLEOTIDE SEQUENCE</scope>
    <source>
        <strain evidence="2">NBRC 109834</strain>
    </source>
</reference>
<dbReference type="EMBL" id="BONY01000017">
    <property type="protein sequence ID" value="GIH05189.1"/>
    <property type="molecule type" value="Genomic_DNA"/>
</dbReference>
<dbReference type="PANTHER" id="PTHR36440">
    <property type="entry name" value="PUTATIVE (AFU_ORTHOLOGUE AFUA_8G07350)-RELATED"/>
    <property type="match status" value="1"/>
</dbReference>
<protein>
    <submittedName>
        <fullName evidence="2">Cupin</fullName>
    </submittedName>
</protein>
<sequence>MSYPSLTYLGDHGEFSASFRATDVAPELALGTKTMVSYLATGATTEGRFGFYRWDMAPTPPSDNLPGGHFHRTFAESFFILDGTVTLYNGRTWIQATPGSFYYVPPGGIHGFSNNSGAAASMLLLFAPGAPREGYFEEIAAIVATGRDVTRQEWADLFARYDQYEVES</sequence>